<organism evidence="2">
    <name type="scientific">Hyperionvirus sp</name>
    <dbReference type="NCBI Taxonomy" id="2487770"/>
    <lineage>
        <taxon>Viruses</taxon>
        <taxon>Varidnaviria</taxon>
        <taxon>Bamfordvirae</taxon>
        <taxon>Nucleocytoviricota</taxon>
        <taxon>Megaviricetes</taxon>
        <taxon>Imitervirales</taxon>
        <taxon>Mimiviridae</taxon>
        <taxon>Klosneuvirinae</taxon>
    </lineage>
</organism>
<proteinExistence type="predicted"/>
<evidence type="ECO:0000313" key="2">
    <source>
        <dbReference type="EMBL" id="AYV83683.1"/>
    </source>
</evidence>
<protein>
    <submittedName>
        <fullName evidence="2">Uncharacterized protein</fullName>
    </submittedName>
</protein>
<keyword evidence="1" id="KW-0472">Membrane</keyword>
<gene>
    <name evidence="2" type="ORF">Hyperionvirus10_19</name>
</gene>
<keyword evidence="1" id="KW-0812">Transmembrane</keyword>
<feature type="transmembrane region" description="Helical" evidence="1">
    <location>
        <begin position="166"/>
        <end position="188"/>
    </location>
</feature>
<reference evidence="2" key="1">
    <citation type="submission" date="2018-10" db="EMBL/GenBank/DDBJ databases">
        <title>Hidden diversity of soil giant viruses.</title>
        <authorList>
            <person name="Schulz F."/>
            <person name="Alteio L."/>
            <person name="Goudeau D."/>
            <person name="Ryan E.M."/>
            <person name="Malmstrom R.R."/>
            <person name="Blanchard J."/>
            <person name="Woyke T."/>
        </authorList>
    </citation>
    <scope>NUCLEOTIDE SEQUENCE</scope>
    <source>
        <strain evidence="2">HYV1</strain>
    </source>
</reference>
<sequence length="209" mass="23789">MSLIIPQGKVCIAATSSAMPEIRMRIKSDANLPLRRYNVFTYLVRVSSLFKASVELADGLDPKSSGEIKTISDIKFILLEPDSIAILQREQMAGMEIFFLVDPRWKYQELSEALLMVYGFCKPTVWRYSTTSKFETFLKSNARSLDDLVLEIDREKLADYLELEQWLCYYKFMALILLLFTILSVVLISQAPNCSDLPISTNAVCIDST</sequence>
<dbReference type="EMBL" id="MK072392">
    <property type="protein sequence ID" value="AYV83683.1"/>
    <property type="molecule type" value="Genomic_DNA"/>
</dbReference>
<accession>A0A3G5ACS2</accession>
<evidence type="ECO:0000256" key="1">
    <source>
        <dbReference type="SAM" id="Phobius"/>
    </source>
</evidence>
<keyword evidence="1" id="KW-1133">Transmembrane helix</keyword>
<name>A0A3G5ACS2_9VIRU</name>